<evidence type="ECO:0000256" key="1">
    <source>
        <dbReference type="SAM" id="SignalP"/>
    </source>
</evidence>
<dbReference type="EMBL" id="JACXZA010000003">
    <property type="protein sequence ID" value="MBD3920009.1"/>
    <property type="molecule type" value="Genomic_DNA"/>
</dbReference>
<accession>A0ABR8MZP7</accession>
<proteinExistence type="predicted"/>
<comment type="caution">
    <text evidence="2">The sequence shown here is derived from an EMBL/GenBank/DDBJ whole genome shotgun (WGS) entry which is preliminary data.</text>
</comment>
<feature type="chain" id="PRO_5045675730" description="Lipoprotein" evidence="1">
    <location>
        <begin position="33"/>
        <end position="245"/>
    </location>
</feature>
<gene>
    <name evidence="2" type="ORF">H8B09_14690</name>
</gene>
<dbReference type="PROSITE" id="PS51257">
    <property type="entry name" value="PROKAR_LIPOPROTEIN"/>
    <property type="match status" value="1"/>
</dbReference>
<evidence type="ECO:0000313" key="3">
    <source>
        <dbReference type="Proteomes" id="UP000609346"/>
    </source>
</evidence>
<organism evidence="2 3">
    <name type="scientific">Paenibacillus terricola</name>
    <dbReference type="NCBI Taxonomy" id="2763503"/>
    <lineage>
        <taxon>Bacteria</taxon>
        <taxon>Bacillati</taxon>
        <taxon>Bacillota</taxon>
        <taxon>Bacilli</taxon>
        <taxon>Bacillales</taxon>
        <taxon>Paenibacillaceae</taxon>
        <taxon>Paenibacillus</taxon>
    </lineage>
</organism>
<evidence type="ECO:0000313" key="2">
    <source>
        <dbReference type="EMBL" id="MBD3920009.1"/>
    </source>
</evidence>
<reference evidence="2 3" key="1">
    <citation type="submission" date="2020-09" db="EMBL/GenBank/DDBJ databases">
        <title>Paenibacillus sp. strain PR3 16S rRNA gene Genome sequencing and assembly.</title>
        <authorList>
            <person name="Kim J."/>
        </authorList>
    </citation>
    <scope>NUCLEOTIDE SEQUENCE [LARGE SCALE GENOMIC DNA]</scope>
    <source>
        <strain evidence="2 3">PR3</strain>
    </source>
</reference>
<name>A0ABR8MZP7_9BACL</name>
<sequence>MKLQVTIWGIMMKRIAVVLALFLLAAAGCSSNTEPPADQKNNASGDKESVIAESPDKYVQLFADTSVSGDMLTGITVKLGENSKHFSWTNVTNDGYYPEIIRDDLDQDADQEVVIILTKGYGTGLRDSEVHVLRNDFTELDIQDAVSVVKSSLISSASSKDGKKDYTLTYKDNTINKQYNDEDAGMWFDDVAIGSIVTYRVENQHLLAEVSAQVSPGFFIANVEAEYSVKGSKLVVGNLALNEME</sequence>
<feature type="signal peptide" evidence="1">
    <location>
        <begin position="1"/>
        <end position="32"/>
    </location>
</feature>
<dbReference type="Proteomes" id="UP000609346">
    <property type="component" value="Unassembled WGS sequence"/>
</dbReference>
<protein>
    <recommendedName>
        <fullName evidence="4">Lipoprotein</fullName>
    </recommendedName>
</protein>
<keyword evidence="3" id="KW-1185">Reference proteome</keyword>
<keyword evidence="1" id="KW-0732">Signal</keyword>
<evidence type="ECO:0008006" key="4">
    <source>
        <dbReference type="Google" id="ProtNLM"/>
    </source>
</evidence>
<dbReference type="RefSeq" id="WP_224753607.1">
    <property type="nucleotide sequence ID" value="NZ_JACXZA010000003.1"/>
</dbReference>